<protein>
    <submittedName>
        <fullName evidence="2">Uncharacterized protein</fullName>
    </submittedName>
</protein>
<reference evidence="2 3" key="1">
    <citation type="submission" date="2022-12" db="EMBL/GenBank/DDBJ databases">
        <title>Chromosome-scale assembly of the Ensete ventricosum genome.</title>
        <authorList>
            <person name="Dussert Y."/>
            <person name="Stocks J."/>
            <person name="Wendawek A."/>
            <person name="Woldeyes F."/>
            <person name="Nichols R.A."/>
            <person name="Borrell J.S."/>
        </authorList>
    </citation>
    <scope>NUCLEOTIDE SEQUENCE [LARGE SCALE GENOMIC DNA]</scope>
    <source>
        <strain evidence="3">cv. Maze</strain>
        <tissue evidence="2">Seeds</tissue>
    </source>
</reference>
<evidence type="ECO:0000256" key="1">
    <source>
        <dbReference type="SAM" id="MobiDB-lite"/>
    </source>
</evidence>
<dbReference type="AlphaFoldDB" id="A0AAV8QBD4"/>
<keyword evidence="3" id="KW-1185">Reference proteome</keyword>
<feature type="compositionally biased region" description="Basic and acidic residues" evidence="1">
    <location>
        <begin position="1"/>
        <end position="11"/>
    </location>
</feature>
<evidence type="ECO:0000313" key="3">
    <source>
        <dbReference type="Proteomes" id="UP001222027"/>
    </source>
</evidence>
<proteinExistence type="predicted"/>
<accession>A0AAV8QBD4</accession>
<comment type="caution">
    <text evidence="2">The sequence shown here is derived from an EMBL/GenBank/DDBJ whole genome shotgun (WGS) entry which is preliminary data.</text>
</comment>
<feature type="region of interest" description="Disordered" evidence="1">
    <location>
        <begin position="1"/>
        <end position="34"/>
    </location>
</feature>
<gene>
    <name evidence="2" type="ORF">OPV22_024966</name>
</gene>
<feature type="compositionally biased region" description="Basic and acidic residues" evidence="1">
    <location>
        <begin position="22"/>
        <end position="34"/>
    </location>
</feature>
<name>A0AAV8QBD4_ENSVE</name>
<organism evidence="2 3">
    <name type="scientific">Ensete ventricosum</name>
    <name type="common">Abyssinian banana</name>
    <name type="synonym">Musa ensete</name>
    <dbReference type="NCBI Taxonomy" id="4639"/>
    <lineage>
        <taxon>Eukaryota</taxon>
        <taxon>Viridiplantae</taxon>
        <taxon>Streptophyta</taxon>
        <taxon>Embryophyta</taxon>
        <taxon>Tracheophyta</taxon>
        <taxon>Spermatophyta</taxon>
        <taxon>Magnoliopsida</taxon>
        <taxon>Liliopsida</taxon>
        <taxon>Zingiberales</taxon>
        <taxon>Musaceae</taxon>
        <taxon>Ensete</taxon>
    </lineage>
</organism>
<sequence>MGNTGSDRESSDYGLAGPPQVRGERGRPESREQPQRFVTGWIPGFLFRSSVRINLLGFVIEGKSWVLLGFHDSEFLFGYLFRSDLSLIPRIPDQRVLLVSLSLYLWPRDCCRWEILVIGWILGFVADGKSSVLIIL</sequence>
<dbReference type="Proteomes" id="UP001222027">
    <property type="component" value="Unassembled WGS sequence"/>
</dbReference>
<dbReference type="EMBL" id="JAQQAF010000007">
    <property type="protein sequence ID" value="KAJ8470623.1"/>
    <property type="molecule type" value="Genomic_DNA"/>
</dbReference>
<evidence type="ECO:0000313" key="2">
    <source>
        <dbReference type="EMBL" id="KAJ8470623.1"/>
    </source>
</evidence>